<dbReference type="GO" id="GO:0003697">
    <property type="term" value="F:single-stranded DNA binding"/>
    <property type="evidence" value="ECO:0007669"/>
    <property type="project" value="InterPro"/>
</dbReference>
<evidence type="ECO:0000256" key="2">
    <source>
        <dbReference type="ARBA" id="ARBA00022946"/>
    </source>
</evidence>
<reference evidence="3" key="1">
    <citation type="submission" date="2015-05" db="EMBL/GenBank/DDBJ databases">
        <title>Macroevolution of Chloroplast Chromosome: Eukaryotic components were introduced for chloroplast nucleoid organization at the initial stage of green plant evolution.</title>
        <authorList>
            <person name="Kobayashi Y."/>
            <person name="Takusagawa M."/>
            <person name="Harada N."/>
            <person name="Fukao Y."/>
            <person name="Yamaoka S."/>
            <person name="Kohchi T."/>
            <person name="Hori K."/>
            <person name="Ohta H."/>
            <person name="Shikanai T."/>
            <person name="Nishimura Y."/>
        </authorList>
    </citation>
    <scope>NUCLEOTIDE SEQUENCE</scope>
    <source>
        <strain evidence="3">KfWhirly</strain>
    </source>
</reference>
<dbReference type="Gene3D" id="2.30.31.10">
    <property type="entry name" value="Transcriptional Coactivator Pc4, Chain A"/>
    <property type="match status" value="1"/>
</dbReference>
<evidence type="ECO:0000313" key="3">
    <source>
        <dbReference type="EMBL" id="BAS31047.1"/>
    </source>
</evidence>
<dbReference type="GO" id="GO:0006355">
    <property type="term" value="P:regulation of DNA-templated transcription"/>
    <property type="evidence" value="ECO:0007669"/>
    <property type="project" value="InterPro"/>
</dbReference>
<keyword evidence="2" id="KW-0809">Transit peptide</keyword>
<sequence>MMQTLANLAQTRPALQLAATSLRQKQNFVLPTKSFLHGAPTFPSVRFFDSLDSLIAGRHNGHQNQATRCMHQSAPQYADSFPAQSNSQSPSQKRVFLSHTIYKGKAAMGVVPMKPTFVNKNGNLSVDRDGAILLEFAPIVSARSYDWSKKQTFALSVLECGALLDLHPGMKPLDFFHDPFKGQQGQEGKVRKKLVVQTSQNNDSYFVALNVTGASQPVNLTLPVSFAEMAVLKTLIQYSLPTLMGWDVWANPELAAQANVVDEGTQLGGAQEWNQ</sequence>
<name>A0A0M4TRZ3_KLEFL</name>
<dbReference type="SUPFAM" id="SSF54447">
    <property type="entry name" value="ssDNA-binding transcriptional regulator domain"/>
    <property type="match status" value="1"/>
</dbReference>
<dbReference type="Pfam" id="PF08536">
    <property type="entry name" value="Whirly"/>
    <property type="match status" value="1"/>
</dbReference>
<dbReference type="InterPro" id="IPR009044">
    <property type="entry name" value="ssDNA-bd_transcriptional_reg"/>
</dbReference>
<organism evidence="3">
    <name type="scientific">Klebsormidium flaccidum</name>
    <name type="common">Filamentous green alga</name>
    <name type="synonym">Ulothrix flaccida</name>
    <dbReference type="NCBI Taxonomy" id="3175"/>
    <lineage>
        <taxon>Eukaryota</taxon>
        <taxon>Viridiplantae</taxon>
        <taxon>Streptophyta</taxon>
        <taxon>Klebsormidiophyceae</taxon>
        <taxon>Klebsormidiales</taxon>
        <taxon>Klebsormidiaceae</taxon>
        <taxon>Klebsormidium</taxon>
    </lineage>
</organism>
<dbReference type="AlphaFoldDB" id="A0A0M4TRZ3"/>
<dbReference type="EMBL" id="LC057398">
    <property type="protein sequence ID" value="BAS31047.1"/>
    <property type="molecule type" value="Genomic_DNA"/>
</dbReference>
<evidence type="ECO:0000256" key="1">
    <source>
        <dbReference type="ARBA" id="ARBA00006061"/>
    </source>
</evidence>
<dbReference type="PANTHER" id="PTHR31745">
    <property type="entry name" value="SINGLE-STRANDED DNA-BINDING PROTEIN WHY2, MITOCHONDRIAL"/>
    <property type="match status" value="1"/>
</dbReference>
<protein>
    <submittedName>
        <fullName evidence="3">Uncharacterized protein</fullName>
    </submittedName>
</protein>
<proteinExistence type="inferred from homology"/>
<dbReference type="GO" id="GO:0006952">
    <property type="term" value="P:defense response"/>
    <property type="evidence" value="ECO:0007669"/>
    <property type="project" value="InterPro"/>
</dbReference>
<dbReference type="PANTHER" id="PTHR31745:SF1">
    <property type="entry name" value="SINGLE-STRANDED DNA-BINDING PROTEIN WHY2, MITOCHONDRIAL"/>
    <property type="match status" value="1"/>
</dbReference>
<dbReference type="InterPro" id="IPR013742">
    <property type="entry name" value="Whirly"/>
</dbReference>
<accession>A0A0M4TRZ3</accession>
<dbReference type="OMA" id="IGWSAFA"/>
<comment type="similarity">
    <text evidence="1">Belongs to the Whirly family.</text>
</comment>